<dbReference type="AlphaFoldDB" id="A0A382ZD43"/>
<feature type="non-terminal residue" evidence="3">
    <location>
        <position position="1"/>
    </location>
</feature>
<dbReference type="InterPro" id="IPR009100">
    <property type="entry name" value="AcylCoA_DH/oxidase_NM_dom_sf"/>
</dbReference>
<dbReference type="InterPro" id="IPR046373">
    <property type="entry name" value="Acyl-CoA_Oxase/DH_mid-dom_sf"/>
</dbReference>
<evidence type="ECO:0000313" key="3">
    <source>
        <dbReference type="EMBL" id="SVD93411.1"/>
    </source>
</evidence>
<evidence type="ECO:0000256" key="1">
    <source>
        <dbReference type="ARBA" id="ARBA00023002"/>
    </source>
</evidence>
<dbReference type="GO" id="GO:0016712">
    <property type="term" value="F:oxidoreductase activity, acting on paired donors, with incorporation or reduction of molecular oxygen, reduced flavin or flavoprotein as one donor, and incorporation of one atom of oxygen"/>
    <property type="evidence" value="ECO:0007669"/>
    <property type="project" value="TreeGrafter"/>
</dbReference>
<dbReference type="InterPro" id="IPR050741">
    <property type="entry name" value="Acyl-CoA_dehydrogenase"/>
</dbReference>
<gene>
    <name evidence="3" type="ORF">METZ01_LOCUS446265</name>
</gene>
<feature type="non-terminal residue" evidence="3">
    <location>
        <position position="258"/>
    </location>
</feature>
<evidence type="ECO:0000259" key="2">
    <source>
        <dbReference type="Pfam" id="PF08028"/>
    </source>
</evidence>
<protein>
    <recommendedName>
        <fullName evidence="2">Acyl-CoA dehydrogenase C-terminal domain-containing protein</fullName>
    </recommendedName>
</protein>
<keyword evidence="1" id="KW-0560">Oxidoreductase</keyword>
<dbReference type="EMBL" id="UINC01182930">
    <property type="protein sequence ID" value="SVD93411.1"/>
    <property type="molecule type" value="Genomic_DNA"/>
</dbReference>
<dbReference type="Pfam" id="PF08028">
    <property type="entry name" value="Acyl-CoA_dh_2"/>
    <property type="match status" value="1"/>
</dbReference>
<dbReference type="GO" id="GO:0003995">
    <property type="term" value="F:acyl-CoA dehydrogenase activity"/>
    <property type="evidence" value="ECO:0007669"/>
    <property type="project" value="TreeGrafter"/>
</dbReference>
<dbReference type="GO" id="GO:0033539">
    <property type="term" value="P:fatty acid beta-oxidation using acyl-CoA dehydrogenase"/>
    <property type="evidence" value="ECO:0007669"/>
    <property type="project" value="TreeGrafter"/>
</dbReference>
<name>A0A382ZD43_9ZZZZ</name>
<dbReference type="InterPro" id="IPR013107">
    <property type="entry name" value="Acyl-CoA_DH_C"/>
</dbReference>
<dbReference type="Gene3D" id="1.20.140.10">
    <property type="entry name" value="Butyryl-CoA Dehydrogenase, subunit A, domain 3"/>
    <property type="match status" value="1"/>
</dbReference>
<reference evidence="3" key="1">
    <citation type="submission" date="2018-05" db="EMBL/GenBank/DDBJ databases">
        <authorList>
            <person name="Lanie J.A."/>
            <person name="Ng W.-L."/>
            <person name="Kazmierczak K.M."/>
            <person name="Andrzejewski T.M."/>
            <person name="Davidsen T.M."/>
            <person name="Wayne K.J."/>
            <person name="Tettelin H."/>
            <person name="Glass J.I."/>
            <person name="Rusch D."/>
            <person name="Podicherti R."/>
            <person name="Tsui H.-C.T."/>
            <person name="Winkler M.E."/>
        </authorList>
    </citation>
    <scope>NUCLEOTIDE SEQUENCE</scope>
</reference>
<dbReference type="Gene3D" id="2.40.110.10">
    <property type="entry name" value="Butyryl-CoA Dehydrogenase, subunit A, domain 2"/>
    <property type="match status" value="1"/>
</dbReference>
<accession>A0A382ZD43</accession>
<feature type="domain" description="Acyl-CoA dehydrogenase C-terminal" evidence="2">
    <location>
        <begin position="169"/>
        <end position="228"/>
    </location>
</feature>
<organism evidence="3">
    <name type="scientific">marine metagenome</name>
    <dbReference type="NCBI Taxonomy" id="408172"/>
    <lineage>
        <taxon>unclassified sequences</taxon>
        <taxon>metagenomes</taxon>
        <taxon>ecological metagenomes</taxon>
    </lineage>
</organism>
<proteinExistence type="predicted"/>
<dbReference type="SUPFAM" id="SSF56645">
    <property type="entry name" value="Acyl-CoA dehydrogenase NM domain-like"/>
    <property type="match status" value="1"/>
</dbReference>
<sequence>TACGSSSWIVTASAAHNMLLGRFPEKAQDDVYSKGPEIIVSMALAGEGQLVRKGNNYILHGRWQFASGIDHADWVIVGVKTEEMDPSGRNRFYWILVDSHKVTIHDTWRAIGLRGTGSNDIEVTNLSIPEHHVLASDECDQALPPGAALHSSYIYRVEYFHYFRACLIGPILGVTRGALQAYVHQTRGRIGRIASERVVDQLPVQVKISESAAELRAAELLGRYLRDTLADRGRQGTLRLSAVDRVALNRDLPHMARL</sequence>
<dbReference type="PANTHER" id="PTHR48083">
    <property type="entry name" value="MEDIUM-CHAIN SPECIFIC ACYL-COA DEHYDROGENASE, MITOCHONDRIAL-RELATED"/>
    <property type="match status" value="1"/>
</dbReference>
<dbReference type="GO" id="GO:0005737">
    <property type="term" value="C:cytoplasm"/>
    <property type="evidence" value="ECO:0007669"/>
    <property type="project" value="TreeGrafter"/>
</dbReference>
<dbReference type="PANTHER" id="PTHR48083:SF19">
    <property type="entry name" value="FLAVIN-DEPENDENT MONOOXYGENASE, OXYGENASE SUBUNIT HSAA"/>
    <property type="match status" value="1"/>
</dbReference>